<protein>
    <submittedName>
        <fullName evidence="3">Polysaccharide biosynthesis protein</fullName>
    </submittedName>
</protein>
<dbReference type="Gene3D" id="3.40.50.720">
    <property type="entry name" value="NAD(P)-binding Rossmann-like Domain"/>
    <property type="match status" value="1"/>
</dbReference>
<dbReference type="PANTHER" id="PTHR43318">
    <property type="entry name" value="UDP-N-ACETYLGLUCOSAMINE 4,6-DEHYDRATASE"/>
    <property type="match status" value="1"/>
</dbReference>
<dbReference type="InterPro" id="IPR051203">
    <property type="entry name" value="Polysaccharide_Synthase-Rel"/>
</dbReference>
<evidence type="ECO:0000256" key="1">
    <source>
        <dbReference type="ARBA" id="ARBA00007430"/>
    </source>
</evidence>
<evidence type="ECO:0000259" key="2">
    <source>
        <dbReference type="Pfam" id="PF02719"/>
    </source>
</evidence>
<evidence type="ECO:0000313" key="4">
    <source>
        <dbReference type="Proteomes" id="UP000266426"/>
    </source>
</evidence>
<feature type="domain" description="Polysaccharide biosynthesis protein CapD-like" evidence="2">
    <location>
        <begin position="7"/>
        <end position="289"/>
    </location>
</feature>
<gene>
    <name evidence="3" type="ORF">C4541_02380</name>
</gene>
<comment type="caution">
    <text evidence="3">The sequence shown here is derived from an EMBL/GenBank/DDBJ whole genome shotgun (WGS) entry which is preliminary data.</text>
</comment>
<dbReference type="Proteomes" id="UP000266426">
    <property type="component" value="Unassembled WGS sequence"/>
</dbReference>
<dbReference type="PANTHER" id="PTHR43318:SF2">
    <property type="entry name" value="UDP-N-ACETYLGLUCOSAMINE 4,6-DEHYDRATASE (INVERTING)"/>
    <property type="match status" value="1"/>
</dbReference>
<dbReference type="AlphaFoldDB" id="A0A3A4REL1"/>
<dbReference type="Pfam" id="PF02719">
    <property type="entry name" value="Polysacc_synt_2"/>
    <property type="match status" value="1"/>
</dbReference>
<reference evidence="3 4" key="1">
    <citation type="journal article" date="2017" name="ISME J.">
        <title>Energy and carbon metabolisms in a deep terrestrial subsurface fluid microbial community.</title>
        <authorList>
            <person name="Momper L."/>
            <person name="Jungbluth S.P."/>
            <person name="Lee M.D."/>
            <person name="Amend J.P."/>
        </authorList>
    </citation>
    <scope>NUCLEOTIDE SEQUENCE [LARGE SCALE GENOMIC DNA]</scope>
    <source>
        <strain evidence="3">SURF_26</strain>
    </source>
</reference>
<proteinExistence type="inferred from homology"/>
<dbReference type="EMBL" id="QZJZ01000015">
    <property type="protein sequence ID" value="RJP61241.1"/>
    <property type="molecule type" value="Genomic_DNA"/>
</dbReference>
<name>A0A3A4REL1_9BACT</name>
<evidence type="ECO:0000313" key="3">
    <source>
        <dbReference type="EMBL" id="RJP61241.1"/>
    </source>
</evidence>
<dbReference type="CDD" id="cd05237">
    <property type="entry name" value="UDP_invert_4-6DH_SDR_e"/>
    <property type="match status" value="1"/>
</dbReference>
<comment type="similarity">
    <text evidence="1">Belongs to the polysaccharide synthase family.</text>
</comment>
<dbReference type="InterPro" id="IPR036291">
    <property type="entry name" value="NAD(P)-bd_dom_sf"/>
</dbReference>
<organism evidence="3 4">
    <name type="scientific">Candidatus Auribacter fodinae</name>
    <dbReference type="NCBI Taxonomy" id="2093366"/>
    <lineage>
        <taxon>Bacteria</taxon>
        <taxon>Pseudomonadati</taxon>
        <taxon>Candidatus Auribacterota</taxon>
        <taxon>Candidatus Auribacteria</taxon>
        <taxon>Candidatus Auribacterales</taxon>
        <taxon>Candidatus Auribacteraceae</taxon>
        <taxon>Candidatus Auribacter</taxon>
    </lineage>
</organism>
<dbReference type="InterPro" id="IPR003869">
    <property type="entry name" value="Polysac_CapD-like"/>
</dbReference>
<sequence length="350" mass="38511">MFAGKKILVTGGAGSIGSEIVRTLLKSKPDVIRIYSRGESEQFELQHELSKHKNIRYLVGDVREKARLAKSMKGIDYVFHAAALKHVPACEYNPFEAVKTNVIGTQNLIEVAAEEGVEKVISISTDKACSPTNVMGATKLLAERLVAAANFFQCEPDTIFASVRFGNVMNSRGSVIPLFCRQILSGGPVTVTDPEMTRFMMTIPQAIKLVFEATRIAFGGEIFILKMPALRLIDLAEVMVEELAPMAGLKPSDVPIHIIGSRPGEKKYEELLSAEEAKLAVERDDMFILSSRLREQHETDAVIPSIVSAYKSNIVDLMTKSEIRKLLATIGIIPSCTSNRLSMNKMRVAL</sequence>
<accession>A0A3A4REL1</accession>
<dbReference type="SUPFAM" id="SSF51735">
    <property type="entry name" value="NAD(P)-binding Rossmann-fold domains"/>
    <property type="match status" value="1"/>
</dbReference>